<dbReference type="EMBL" id="DF236995">
    <property type="protein sequence ID" value="GAQ80095.1"/>
    <property type="molecule type" value="Genomic_DNA"/>
</dbReference>
<dbReference type="InterPro" id="IPR036249">
    <property type="entry name" value="Thioredoxin-like_sf"/>
</dbReference>
<dbReference type="GO" id="GO:0015035">
    <property type="term" value="F:protein-disulfide reductase activity"/>
    <property type="evidence" value="ECO:0000318"/>
    <property type="project" value="GO_Central"/>
</dbReference>
<dbReference type="Gene3D" id="3.40.30.10">
    <property type="entry name" value="Glutaredoxin"/>
    <property type="match status" value="1"/>
</dbReference>
<name>A0A1Y1HN79_KLENI</name>
<feature type="domain" description="Thioredoxin" evidence="3">
    <location>
        <begin position="76"/>
        <end position="205"/>
    </location>
</feature>
<dbReference type="AlphaFoldDB" id="A0A1Y1HN79"/>
<dbReference type="SUPFAM" id="SSF52833">
    <property type="entry name" value="Thioredoxin-like"/>
    <property type="match status" value="1"/>
</dbReference>
<proteinExistence type="inferred from homology"/>
<protein>
    <recommendedName>
        <fullName evidence="3">Thioredoxin domain-containing protein</fullName>
    </recommendedName>
</protein>
<dbReference type="PROSITE" id="PS51352">
    <property type="entry name" value="THIOREDOXIN_2"/>
    <property type="match status" value="1"/>
</dbReference>
<dbReference type="OrthoDB" id="2121326at2759"/>
<dbReference type="Proteomes" id="UP000054558">
    <property type="component" value="Unassembled WGS sequence"/>
</dbReference>
<dbReference type="Pfam" id="PF00085">
    <property type="entry name" value="Thioredoxin"/>
    <property type="match status" value="1"/>
</dbReference>
<gene>
    <name evidence="4" type="ORF">KFL_000460060</name>
</gene>
<dbReference type="GO" id="GO:0005829">
    <property type="term" value="C:cytosol"/>
    <property type="evidence" value="ECO:0000318"/>
    <property type="project" value="GO_Central"/>
</dbReference>
<accession>A0A1Y1HN79</accession>
<keyword evidence="1" id="KW-1015">Disulfide bond</keyword>
<evidence type="ECO:0000313" key="5">
    <source>
        <dbReference type="Proteomes" id="UP000054558"/>
    </source>
</evidence>
<evidence type="ECO:0000256" key="1">
    <source>
        <dbReference type="ARBA" id="ARBA00023157"/>
    </source>
</evidence>
<dbReference type="OMA" id="RDNVCPL"/>
<evidence type="ECO:0000259" key="3">
    <source>
        <dbReference type="PROSITE" id="PS51352"/>
    </source>
</evidence>
<organism evidence="4 5">
    <name type="scientific">Klebsormidium nitens</name>
    <name type="common">Green alga</name>
    <name type="synonym">Ulothrix nitens</name>
    <dbReference type="NCBI Taxonomy" id="105231"/>
    <lineage>
        <taxon>Eukaryota</taxon>
        <taxon>Viridiplantae</taxon>
        <taxon>Streptophyta</taxon>
        <taxon>Klebsormidiophyceae</taxon>
        <taxon>Klebsormidiales</taxon>
        <taxon>Klebsormidiaceae</taxon>
        <taxon>Klebsormidium</taxon>
    </lineage>
</organism>
<dbReference type="PANTHER" id="PTHR46115">
    <property type="entry name" value="THIOREDOXIN-LIKE PROTEIN 1"/>
    <property type="match status" value="1"/>
</dbReference>
<dbReference type="InterPro" id="IPR017937">
    <property type="entry name" value="Thioredoxin_CS"/>
</dbReference>
<dbReference type="InterPro" id="IPR013766">
    <property type="entry name" value="Thioredoxin_domain"/>
</dbReference>
<comment type="similarity">
    <text evidence="2">Belongs to the thioredoxin family. Plant F-type subfamily.</text>
</comment>
<evidence type="ECO:0000313" key="4">
    <source>
        <dbReference type="EMBL" id="GAQ80095.1"/>
    </source>
</evidence>
<reference evidence="4 5" key="1">
    <citation type="journal article" date="2014" name="Nat. Commun.">
        <title>Klebsormidium flaccidum genome reveals primary factors for plant terrestrial adaptation.</title>
        <authorList>
            <person name="Hori K."/>
            <person name="Maruyama F."/>
            <person name="Fujisawa T."/>
            <person name="Togashi T."/>
            <person name="Yamamoto N."/>
            <person name="Seo M."/>
            <person name="Sato S."/>
            <person name="Yamada T."/>
            <person name="Mori H."/>
            <person name="Tajima N."/>
            <person name="Moriyama T."/>
            <person name="Ikeuchi M."/>
            <person name="Watanabe M."/>
            <person name="Wada H."/>
            <person name="Kobayashi K."/>
            <person name="Saito M."/>
            <person name="Masuda T."/>
            <person name="Sasaki-Sekimoto Y."/>
            <person name="Mashiguchi K."/>
            <person name="Awai K."/>
            <person name="Shimojima M."/>
            <person name="Masuda S."/>
            <person name="Iwai M."/>
            <person name="Nobusawa T."/>
            <person name="Narise T."/>
            <person name="Kondo S."/>
            <person name="Saito H."/>
            <person name="Sato R."/>
            <person name="Murakawa M."/>
            <person name="Ihara Y."/>
            <person name="Oshima-Yamada Y."/>
            <person name="Ohtaka K."/>
            <person name="Satoh M."/>
            <person name="Sonobe K."/>
            <person name="Ishii M."/>
            <person name="Ohtani R."/>
            <person name="Kanamori-Sato M."/>
            <person name="Honoki R."/>
            <person name="Miyazaki D."/>
            <person name="Mochizuki H."/>
            <person name="Umetsu J."/>
            <person name="Higashi K."/>
            <person name="Shibata D."/>
            <person name="Kamiya Y."/>
            <person name="Sato N."/>
            <person name="Nakamura Y."/>
            <person name="Tabata S."/>
            <person name="Ida S."/>
            <person name="Kurokawa K."/>
            <person name="Ohta H."/>
        </authorList>
    </citation>
    <scope>NUCLEOTIDE SEQUENCE [LARGE SCALE GENOMIC DNA]</scope>
    <source>
        <strain evidence="4 5">NIES-2285</strain>
    </source>
</reference>
<evidence type="ECO:0000256" key="2">
    <source>
        <dbReference type="ARBA" id="ARBA00038337"/>
    </source>
</evidence>
<dbReference type="STRING" id="105231.A0A1Y1HN79"/>
<dbReference type="PROSITE" id="PS00194">
    <property type="entry name" value="THIOREDOXIN_1"/>
    <property type="match status" value="1"/>
</dbReference>
<dbReference type="CDD" id="cd02947">
    <property type="entry name" value="TRX_family"/>
    <property type="match status" value="1"/>
</dbReference>
<sequence>MASMAATSISLRAGVPLFNGQALEGRQLSRDACSCVQPMCLNVEARHKQSRIMPQQQLATHTTLRSVASRHASQISKTRQTVCAAGGLGGEDDSDGNVVEFFDEETFRKHLHDAGDKLVVVDISTKTCGPCKMIYPKFVEMSEEFTDAVFLKIQGDHDAGTRALMRDWKVRSVPSFRFYRNEELIHSHTGAKVDKLREELQKHYASANA</sequence>
<keyword evidence="5" id="KW-1185">Reference proteome</keyword>